<evidence type="ECO:0000313" key="3">
    <source>
        <dbReference type="Proteomes" id="UP000289738"/>
    </source>
</evidence>
<dbReference type="GO" id="GO:0008780">
    <property type="term" value="F:acyl-[acyl-carrier-protein]-UDP-N-acetylglucosamine O-acyltransferase activity"/>
    <property type="evidence" value="ECO:0007669"/>
    <property type="project" value="InterPro"/>
</dbReference>
<dbReference type="Proteomes" id="UP000289738">
    <property type="component" value="Chromosome A09"/>
</dbReference>
<dbReference type="InterPro" id="IPR010137">
    <property type="entry name" value="Lipid_A_LpxA"/>
</dbReference>
<keyword evidence="3" id="KW-1185">Reference proteome</keyword>
<comment type="caution">
    <text evidence="2">The sequence shown here is derived from an EMBL/GenBank/DDBJ whole genome shotgun (WGS) entry which is preliminary data.</text>
</comment>
<organism evidence="2 3">
    <name type="scientific">Arachis hypogaea</name>
    <name type="common">Peanut</name>
    <dbReference type="NCBI Taxonomy" id="3818"/>
    <lineage>
        <taxon>Eukaryota</taxon>
        <taxon>Viridiplantae</taxon>
        <taxon>Streptophyta</taxon>
        <taxon>Embryophyta</taxon>
        <taxon>Tracheophyta</taxon>
        <taxon>Spermatophyta</taxon>
        <taxon>Magnoliopsida</taxon>
        <taxon>eudicotyledons</taxon>
        <taxon>Gunneridae</taxon>
        <taxon>Pentapetalae</taxon>
        <taxon>rosids</taxon>
        <taxon>fabids</taxon>
        <taxon>Fabales</taxon>
        <taxon>Fabaceae</taxon>
        <taxon>Papilionoideae</taxon>
        <taxon>50 kb inversion clade</taxon>
        <taxon>dalbergioids sensu lato</taxon>
        <taxon>Dalbergieae</taxon>
        <taxon>Pterocarpus clade</taxon>
        <taxon>Arachis</taxon>
    </lineage>
</organism>
<name>A0A445BJY8_ARAHY</name>
<dbReference type="PANTHER" id="PTHR43480:SF1">
    <property type="entry name" value="ACYL-[ACYL-CARRIER-PROTEIN]--UDP-N-ACETYLGLUCOSAMINE O-ACYLTRANSFERASE, MITOCHONDRIAL-RELATED"/>
    <property type="match status" value="1"/>
</dbReference>
<dbReference type="InterPro" id="IPR011004">
    <property type="entry name" value="Trimer_LpxA-like_sf"/>
</dbReference>
<dbReference type="PANTHER" id="PTHR43480">
    <property type="entry name" value="ACYL-[ACYL-CARRIER-PROTEIN]--UDP-N-ACETYLGLUCOSAMINE O-ACYLTRANSFERASE"/>
    <property type="match status" value="1"/>
</dbReference>
<reference evidence="2 3" key="1">
    <citation type="submission" date="2019-01" db="EMBL/GenBank/DDBJ databases">
        <title>Sequencing of cultivated peanut Arachis hypogaea provides insights into genome evolution and oil improvement.</title>
        <authorList>
            <person name="Chen X."/>
        </authorList>
    </citation>
    <scope>NUCLEOTIDE SEQUENCE [LARGE SCALE GENOMIC DNA]</scope>
    <source>
        <strain evidence="3">cv. Fuhuasheng</strain>
        <tissue evidence="2">Leaves</tissue>
    </source>
</reference>
<dbReference type="GO" id="GO:0008610">
    <property type="term" value="P:lipid biosynthetic process"/>
    <property type="evidence" value="ECO:0007669"/>
    <property type="project" value="InterPro"/>
</dbReference>
<gene>
    <name evidence="2" type="ORF">Ahy_A09g044364</name>
</gene>
<sequence length="304" mass="33397">MLPCPGQSFLVRQILLSVRACLLAETPWCANLVRWLCTTKCCPALAEGRAVFPKVKPRPDIALEEGRAEFLLSLILGIKLCSALEEGRAVLLLKLVSLCFPPGGQMLPCPCGGQGSVSKSEAPRSKLVGSTRYFFSLPDIALEEGRAEFLLSLILGIKLCSALEEGRAVLLLKLGYVHTAGANVVHQFFHLGSFSFLGGGSVVSQDVPKYTMVAEERAELQEVILTKILKLLVFDIIGASSRKEIGNQENCNQMKIKLLQGKKIKENSKHLPKLWPWRNFITELLFTFVSRAQISLGGNEIRSC</sequence>
<dbReference type="EMBL" id="SDMP01000009">
    <property type="protein sequence ID" value="RYR38990.1"/>
    <property type="molecule type" value="Genomic_DNA"/>
</dbReference>
<evidence type="ECO:0000313" key="2">
    <source>
        <dbReference type="EMBL" id="RYR38990.1"/>
    </source>
</evidence>
<dbReference type="AlphaFoldDB" id="A0A445BJY8"/>
<dbReference type="Gene3D" id="2.160.10.10">
    <property type="entry name" value="Hexapeptide repeat proteins"/>
    <property type="match status" value="1"/>
</dbReference>
<feature type="chain" id="PRO_5019334312" evidence="1">
    <location>
        <begin position="25"/>
        <end position="304"/>
    </location>
</feature>
<dbReference type="STRING" id="3818.A0A445BJY8"/>
<evidence type="ECO:0000256" key="1">
    <source>
        <dbReference type="SAM" id="SignalP"/>
    </source>
</evidence>
<keyword evidence="1" id="KW-0732">Signal</keyword>
<protein>
    <submittedName>
        <fullName evidence="2">Uncharacterized protein</fullName>
    </submittedName>
</protein>
<proteinExistence type="predicted"/>
<dbReference type="SUPFAM" id="SSF51161">
    <property type="entry name" value="Trimeric LpxA-like enzymes"/>
    <property type="match status" value="1"/>
</dbReference>
<accession>A0A445BJY8</accession>
<feature type="signal peptide" evidence="1">
    <location>
        <begin position="1"/>
        <end position="24"/>
    </location>
</feature>